<dbReference type="STRING" id="487685.SAMN04488696_0961"/>
<dbReference type="Pfam" id="PF04071">
    <property type="entry name" value="zf-like"/>
    <property type="match status" value="1"/>
</dbReference>
<dbReference type="Gene3D" id="3.40.640.10">
    <property type="entry name" value="Type I PLP-dependent aspartate aminotransferase-like (Major domain)"/>
    <property type="match status" value="1"/>
</dbReference>
<evidence type="ECO:0000256" key="2">
    <source>
        <dbReference type="ARBA" id="ARBA00022898"/>
    </source>
</evidence>
<organism evidence="5 6">
    <name type="scientific">Methanolobus profundi</name>
    <dbReference type="NCBI Taxonomy" id="487685"/>
    <lineage>
        <taxon>Archaea</taxon>
        <taxon>Methanobacteriati</taxon>
        <taxon>Methanobacteriota</taxon>
        <taxon>Stenosarchaea group</taxon>
        <taxon>Methanomicrobia</taxon>
        <taxon>Methanosarcinales</taxon>
        <taxon>Methanosarcinaceae</taxon>
        <taxon>Methanolobus</taxon>
    </lineage>
</organism>
<feature type="domain" description="Cysteine-rich small" evidence="4">
    <location>
        <begin position="398"/>
        <end position="463"/>
    </location>
</feature>
<keyword evidence="2" id="KW-0663">Pyridoxal phosphate</keyword>
<evidence type="ECO:0000313" key="5">
    <source>
        <dbReference type="EMBL" id="SFM32362.1"/>
    </source>
</evidence>
<evidence type="ECO:0000259" key="3">
    <source>
        <dbReference type="Pfam" id="PF00155"/>
    </source>
</evidence>
<comment type="cofactor">
    <cofactor evidence="1">
        <name>pyridoxal 5'-phosphate</name>
        <dbReference type="ChEBI" id="CHEBI:597326"/>
    </cofactor>
</comment>
<dbReference type="SUPFAM" id="SSF53383">
    <property type="entry name" value="PLP-dependent transferases"/>
    <property type="match status" value="1"/>
</dbReference>
<gene>
    <name evidence="5" type="ORF">SAMN04488696_0961</name>
</gene>
<dbReference type="InterPro" id="IPR015421">
    <property type="entry name" value="PyrdxlP-dep_Trfase_major"/>
</dbReference>
<dbReference type="OrthoDB" id="39225at2157"/>
<dbReference type="InterPro" id="IPR015422">
    <property type="entry name" value="PyrdxlP-dep_Trfase_small"/>
</dbReference>
<evidence type="ECO:0000259" key="4">
    <source>
        <dbReference type="Pfam" id="PF04071"/>
    </source>
</evidence>
<dbReference type="InterPro" id="IPR007212">
    <property type="entry name" value="Zf-like"/>
</dbReference>
<dbReference type="GO" id="GO:0030170">
    <property type="term" value="F:pyridoxal phosphate binding"/>
    <property type="evidence" value="ECO:0007669"/>
    <property type="project" value="InterPro"/>
</dbReference>
<dbReference type="InterPro" id="IPR015424">
    <property type="entry name" value="PyrdxlP-dep_Trfase"/>
</dbReference>
<dbReference type="Proteomes" id="UP000198535">
    <property type="component" value="Unassembled WGS sequence"/>
</dbReference>
<sequence>MLALQAKKHGGRACDLAKELDVPESGILDFSSNLNPLGTPFNYKDDSIDLEQIIFSSVDRFEQYPDNRYLELRNAAAGFTGHGVTFDNIVPGSGSCEILRLAVESVVKEDDLVIVPSPSSGQYRHIAGIFGARVHSFTSKEMLTLPKMTLERASVLIIQNPNDPTGELLQKDDLIHLAEMCSEHNTLLIVDESSIELSDPDMSMVDLALDNDHLLVIRSVSNIIGMPGIRLAYGIASRSLAGILNSARLSWNIGVVDEVIGTAFLSMEGGSDCEYLSMSRDLIKKERKYISKRFSGIYGFDVIESSANYVLVDIRDLFLDSARLTEGLASHGIMIRDCSDLFNGEKRYVRLSVRPRDEFERLIRTLDDVFAEMSREDAREKLEETIEHGGASTAGRGSCEYYPCHFTGQDCTFCFCPFYACEEERTGGKWIESSTGGQVWSCEHCTLLHRPNVAKMVLDALMADGDTDDNIRRAWKEVIIPLL</sequence>
<dbReference type="InterPro" id="IPR004839">
    <property type="entry name" value="Aminotransferase_I/II_large"/>
</dbReference>
<dbReference type="CDD" id="cd00609">
    <property type="entry name" value="AAT_like"/>
    <property type="match status" value="1"/>
</dbReference>
<dbReference type="PANTHER" id="PTHR42885:SF1">
    <property type="entry name" value="THREONINE-PHOSPHATE DECARBOXYLASE"/>
    <property type="match status" value="1"/>
</dbReference>
<dbReference type="Pfam" id="PF00155">
    <property type="entry name" value="Aminotran_1_2"/>
    <property type="match status" value="1"/>
</dbReference>
<dbReference type="RefSeq" id="WP_143072277.1">
    <property type="nucleotide sequence ID" value="NZ_FOUJ01000001.1"/>
</dbReference>
<accession>A0A1I4PX12</accession>
<reference evidence="6" key="1">
    <citation type="submission" date="2016-10" db="EMBL/GenBank/DDBJ databases">
        <authorList>
            <person name="Varghese N."/>
            <person name="Submissions S."/>
        </authorList>
    </citation>
    <scope>NUCLEOTIDE SEQUENCE [LARGE SCALE GENOMIC DNA]</scope>
    <source>
        <strain evidence="6">Mob M</strain>
    </source>
</reference>
<keyword evidence="6" id="KW-1185">Reference proteome</keyword>
<evidence type="ECO:0000256" key="1">
    <source>
        <dbReference type="ARBA" id="ARBA00001933"/>
    </source>
</evidence>
<proteinExistence type="predicted"/>
<dbReference type="AlphaFoldDB" id="A0A1I4PX12"/>
<dbReference type="EMBL" id="FOUJ01000001">
    <property type="protein sequence ID" value="SFM32362.1"/>
    <property type="molecule type" value="Genomic_DNA"/>
</dbReference>
<evidence type="ECO:0000313" key="6">
    <source>
        <dbReference type="Proteomes" id="UP000198535"/>
    </source>
</evidence>
<name>A0A1I4PX12_9EURY</name>
<protein>
    <submittedName>
        <fullName evidence="5">Threonine-phosphate decarboxylase</fullName>
    </submittedName>
</protein>
<feature type="domain" description="Aminotransferase class I/classII large" evidence="3">
    <location>
        <begin position="27"/>
        <end position="365"/>
    </location>
</feature>
<dbReference type="Gene3D" id="3.90.1150.10">
    <property type="entry name" value="Aspartate Aminotransferase, domain 1"/>
    <property type="match status" value="1"/>
</dbReference>
<dbReference type="PANTHER" id="PTHR42885">
    <property type="entry name" value="HISTIDINOL-PHOSPHATE AMINOTRANSFERASE-RELATED"/>
    <property type="match status" value="1"/>
</dbReference>